<feature type="transmembrane region" description="Helical" evidence="1">
    <location>
        <begin position="127"/>
        <end position="149"/>
    </location>
</feature>
<keyword evidence="1" id="KW-1133">Transmembrane helix</keyword>
<evidence type="ECO:0000313" key="2">
    <source>
        <dbReference type="WBParaSite" id="ASIM_0000645501-mRNA-1"/>
    </source>
</evidence>
<feature type="transmembrane region" description="Helical" evidence="1">
    <location>
        <begin position="57"/>
        <end position="77"/>
    </location>
</feature>
<keyword evidence="1" id="KW-0812">Transmembrane</keyword>
<evidence type="ECO:0000256" key="1">
    <source>
        <dbReference type="SAM" id="Phobius"/>
    </source>
</evidence>
<organism evidence="2">
    <name type="scientific">Anisakis simplex</name>
    <name type="common">Herring worm</name>
    <dbReference type="NCBI Taxonomy" id="6269"/>
    <lineage>
        <taxon>Eukaryota</taxon>
        <taxon>Metazoa</taxon>
        <taxon>Ecdysozoa</taxon>
        <taxon>Nematoda</taxon>
        <taxon>Chromadorea</taxon>
        <taxon>Rhabditida</taxon>
        <taxon>Spirurina</taxon>
        <taxon>Ascaridomorpha</taxon>
        <taxon>Ascaridoidea</taxon>
        <taxon>Anisakidae</taxon>
        <taxon>Anisakis</taxon>
        <taxon>Anisakis simplex complex</taxon>
    </lineage>
</organism>
<dbReference type="WBParaSite" id="ASIM_0000645501-mRNA-1">
    <property type="protein sequence ID" value="ASIM_0000645501-mRNA-1"/>
    <property type="gene ID" value="ASIM_0000645501"/>
</dbReference>
<feature type="transmembrane region" description="Helical" evidence="1">
    <location>
        <begin position="30"/>
        <end position="51"/>
    </location>
</feature>
<sequence>LNEERDKLLATLSDRSQISNLDAAQMMSTFTWAGVMLTGMTTGCIFTRYLLSPILSLFVSPFYVAAFAYIAMPLIAIQYSTGPIEGDFKEVDRSRRHDLLTISIVEGMLKGFLFSDRYMPGMAPFSFITPLCIGILAPFASPYIAKFVFLM</sequence>
<proteinExistence type="predicted"/>
<accession>A0A0M3JFQ1</accession>
<dbReference type="Pfam" id="PF05884">
    <property type="entry name" value="ZYG-11_interact"/>
    <property type="match status" value="1"/>
</dbReference>
<reference evidence="2" key="1">
    <citation type="submission" date="2017-02" db="UniProtKB">
        <authorList>
            <consortium name="WormBaseParasite"/>
        </authorList>
    </citation>
    <scope>IDENTIFICATION</scope>
</reference>
<dbReference type="PANTHER" id="PTHR31176">
    <property type="entry name" value="MFS DOMAIN-CONTAINING PROTEIN-RELATED"/>
    <property type="match status" value="1"/>
</dbReference>
<keyword evidence="1" id="KW-0472">Membrane</keyword>
<dbReference type="AlphaFoldDB" id="A0A0M3JFQ1"/>
<name>A0A0M3JFQ1_ANISI</name>
<protein>
    <submittedName>
        <fullName evidence="2">HCO3_cotransp domain-containing protein</fullName>
    </submittedName>
</protein>
<dbReference type="PANTHER" id="PTHR31176:SF1">
    <property type="entry name" value="MFS DOMAIN-CONTAINING PROTEIN-RELATED"/>
    <property type="match status" value="1"/>
</dbReference>
<dbReference type="InterPro" id="IPR008574">
    <property type="entry name" value="Nematodes_ZYG-11_interact"/>
</dbReference>